<feature type="domain" description="Luciferase-like" evidence="1">
    <location>
        <begin position="17"/>
        <end position="248"/>
    </location>
</feature>
<dbReference type="EMBL" id="FOAZ01000023">
    <property type="protein sequence ID" value="SEM30537.1"/>
    <property type="molecule type" value="Genomic_DNA"/>
</dbReference>
<gene>
    <name evidence="2" type="ORF">SAMN05414137_12357</name>
</gene>
<dbReference type="InterPro" id="IPR051260">
    <property type="entry name" value="Diverse_substr_monoxygenases"/>
</dbReference>
<dbReference type="GO" id="GO:0016705">
    <property type="term" value="F:oxidoreductase activity, acting on paired donors, with incorporation or reduction of molecular oxygen"/>
    <property type="evidence" value="ECO:0007669"/>
    <property type="project" value="InterPro"/>
</dbReference>
<dbReference type="SUPFAM" id="SSF51679">
    <property type="entry name" value="Bacterial luciferase-like"/>
    <property type="match status" value="1"/>
</dbReference>
<organism evidence="2 3">
    <name type="scientific">Streptacidiphilus jiangxiensis</name>
    <dbReference type="NCBI Taxonomy" id="235985"/>
    <lineage>
        <taxon>Bacteria</taxon>
        <taxon>Bacillati</taxon>
        <taxon>Actinomycetota</taxon>
        <taxon>Actinomycetes</taxon>
        <taxon>Kitasatosporales</taxon>
        <taxon>Streptomycetaceae</taxon>
        <taxon>Streptacidiphilus</taxon>
    </lineage>
</organism>
<dbReference type="RefSeq" id="WP_042458159.1">
    <property type="nucleotide sequence ID" value="NZ_BBPN01000051.1"/>
</dbReference>
<evidence type="ECO:0000259" key="1">
    <source>
        <dbReference type="Pfam" id="PF00296"/>
    </source>
</evidence>
<proteinExistence type="predicted"/>
<dbReference type="NCBIfam" id="TIGR03619">
    <property type="entry name" value="F420_Rv2161c"/>
    <property type="match status" value="1"/>
</dbReference>
<dbReference type="OrthoDB" id="3206024at2"/>
<evidence type="ECO:0000313" key="3">
    <source>
        <dbReference type="Proteomes" id="UP000183015"/>
    </source>
</evidence>
<dbReference type="STRING" id="235985.SAMN05414137_12357"/>
<dbReference type="AlphaFoldDB" id="A0A1H7XBH9"/>
<sequence>MTLRLGLSLPQFSQYTPGKDVAAVARAAESIGFDSLWVFERLLVPENPTQGLFGVPGLPWPDFYRSVAEPLMTMAAAGAVTERVRIGSSVLIAPLHVPFQLAKQLATLDAATGGRILAGFGTGWSHDEYAASAVAPFAERGAQLEELLDVLGAVWGPNPVSYQGKRTVVAESEVGPKPARPIPVLLAAAGRPALDRLARRADGWLPVGVPFDKLASLWSGIREAAAGYGRDASALEMIGRANVRITEAPLAEEGRMQFNGSREQIVADAVAAAEAGMDELLLDLQGSARNAEELIDLGAEFHAAVRAAGA</sequence>
<dbReference type="PANTHER" id="PTHR30011:SF32">
    <property type="entry name" value="CONSERVED PROTEIN"/>
    <property type="match status" value="1"/>
</dbReference>
<dbReference type="InterPro" id="IPR019921">
    <property type="entry name" value="Lucif-like_OxRdtase_Rv2161c"/>
</dbReference>
<dbReference type="InterPro" id="IPR036661">
    <property type="entry name" value="Luciferase-like_sf"/>
</dbReference>
<dbReference type="eggNOG" id="COG2141">
    <property type="taxonomic scope" value="Bacteria"/>
</dbReference>
<dbReference type="Gene3D" id="3.20.20.30">
    <property type="entry name" value="Luciferase-like domain"/>
    <property type="match status" value="1"/>
</dbReference>
<protein>
    <submittedName>
        <fullName evidence="2">Probable F420-dependent oxidoreductase, Rv2161c family</fullName>
    </submittedName>
</protein>
<evidence type="ECO:0000313" key="2">
    <source>
        <dbReference type="EMBL" id="SEM30537.1"/>
    </source>
</evidence>
<accession>A0A1H7XBH9</accession>
<dbReference type="PANTHER" id="PTHR30011">
    <property type="entry name" value="ALKANESULFONATE MONOOXYGENASE-RELATED"/>
    <property type="match status" value="1"/>
</dbReference>
<keyword evidence="3" id="KW-1185">Reference proteome</keyword>
<name>A0A1H7XBH9_STRJI</name>
<dbReference type="InterPro" id="IPR011251">
    <property type="entry name" value="Luciferase-like_dom"/>
</dbReference>
<dbReference type="Proteomes" id="UP000183015">
    <property type="component" value="Unassembled WGS sequence"/>
</dbReference>
<reference evidence="3" key="1">
    <citation type="submission" date="2016-10" db="EMBL/GenBank/DDBJ databases">
        <authorList>
            <person name="Varghese N."/>
        </authorList>
    </citation>
    <scope>NUCLEOTIDE SEQUENCE [LARGE SCALE GENOMIC DNA]</scope>
    <source>
        <strain evidence="3">DSM 45096 / BCRC 16803 / CGMCC 4.1857 / CIP 109030 / JCM 12277 / KCTC 19219 / NBRC 100920 / 33214</strain>
    </source>
</reference>
<dbReference type="Pfam" id="PF00296">
    <property type="entry name" value="Bac_luciferase"/>
    <property type="match status" value="1"/>
</dbReference>